<dbReference type="Pfam" id="PF02397">
    <property type="entry name" value="Bac_transf"/>
    <property type="match status" value="2"/>
</dbReference>
<gene>
    <name evidence="5" type="ORF">HKN21_07955</name>
</gene>
<accession>A0A7Y2E7L6</accession>
<sequence>MSKHQATAPKSPSGSQHGSGDNPEARYVPPERSKLIQIASWLDRVLAAILLMLLWPVLVLVALLVKLDCPSGPIFYKQERVGMNRRQSGDAREHFERRRSRGEGQPFRIWKFRTMVPDAEAKTGPVWASENDPRITPIGRFLRKTRLDELPQLVNVVKGEMRLVGPRPERPHFVNDFAESMPEYRKRLSVPPGITGLAQVEHEYDTDVEDVRKKLRYDLFYIENRRPTMDLKILIKTLAVVITRKGAR</sequence>
<evidence type="ECO:0000313" key="6">
    <source>
        <dbReference type="Proteomes" id="UP000547674"/>
    </source>
</evidence>
<protein>
    <submittedName>
        <fullName evidence="5">Sugar transferase</fullName>
    </submittedName>
</protein>
<keyword evidence="5" id="KW-0808">Transferase</keyword>
<evidence type="ECO:0000259" key="4">
    <source>
        <dbReference type="Pfam" id="PF02397"/>
    </source>
</evidence>
<feature type="compositionally biased region" description="Polar residues" evidence="2">
    <location>
        <begin position="1"/>
        <end position="19"/>
    </location>
</feature>
<dbReference type="GO" id="GO:0016780">
    <property type="term" value="F:phosphotransferase activity, for other substituted phosphate groups"/>
    <property type="evidence" value="ECO:0007669"/>
    <property type="project" value="TreeGrafter"/>
</dbReference>
<dbReference type="EMBL" id="JABDJR010000314">
    <property type="protein sequence ID" value="NNF06678.1"/>
    <property type="molecule type" value="Genomic_DNA"/>
</dbReference>
<feature type="region of interest" description="Disordered" evidence="2">
    <location>
        <begin position="1"/>
        <end position="28"/>
    </location>
</feature>
<evidence type="ECO:0000256" key="1">
    <source>
        <dbReference type="ARBA" id="ARBA00006464"/>
    </source>
</evidence>
<keyword evidence="3" id="KW-1133">Transmembrane helix</keyword>
<organism evidence="5 6">
    <name type="scientific">Eiseniibacteriota bacterium</name>
    <dbReference type="NCBI Taxonomy" id="2212470"/>
    <lineage>
        <taxon>Bacteria</taxon>
        <taxon>Candidatus Eiseniibacteriota</taxon>
    </lineage>
</organism>
<feature type="transmembrane region" description="Helical" evidence="3">
    <location>
        <begin position="41"/>
        <end position="65"/>
    </location>
</feature>
<reference evidence="5 6" key="1">
    <citation type="submission" date="2020-03" db="EMBL/GenBank/DDBJ databases">
        <title>Metabolic flexibility allows generalist bacteria to become dominant in a frequently disturbed ecosystem.</title>
        <authorList>
            <person name="Chen Y.-J."/>
            <person name="Leung P.M."/>
            <person name="Bay S.K."/>
            <person name="Hugenholtz P."/>
            <person name="Kessler A.J."/>
            <person name="Shelley G."/>
            <person name="Waite D.W."/>
            <person name="Cook P.L."/>
            <person name="Greening C."/>
        </authorList>
    </citation>
    <scope>NUCLEOTIDE SEQUENCE [LARGE SCALE GENOMIC DNA]</scope>
    <source>
        <strain evidence="5">SS_bin_28</strain>
    </source>
</reference>
<feature type="domain" description="Bacterial sugar transferase" evidence="4">
    <location>
        <begin position="41"/>
        <end position="86"/>
    </location>
</feature>
<name>A0A7Y2E7L6_UNCEI</name>
<dbReference type="AlphaFoldDB" id="A0A7Y2E7L6"/>
<keyword evidence="3" id="KW-0472">Membrane</keyword>
<dbReference type="PANTHER" id="PTHR30576">
    <property type="entry name" value="COLANIC BIOSYNTHESIS UDP-GLUCOSE LIPID CARRIER TRANSFERASE"/>
    <property type="match status" value="1"/>
</dbReference>
<dbReference type="InterPro" id="IPR003362">
    <property type="entry name" value="Bact_transf"/>
</dbReference>
<evidence type="ECO:0000256" key="2">
    <source>
        <dbReference type="SAM" id="MobiDB-lite"/>
    </source>
</evidence>
<feature type="domain" description="Bacterial sugar transferase" evidence="4">
    <location>
        <begin position="95"/>
        <end position="242"/>
    </location>
</feature>
<proteinExistence type="inferred from homology"/>
<dbReference type="PANTHER" id="PTHR30576:SF0">
    <property type="entry name" value="UNDECAPRENYL-PHOSPHATE N-ACETYLGALACTOSAMINYL 1-PHOSPHATE TRANSFERASE-RELATED"/>
    <property type="match status" value="1"/>
</dbReference>
<comment type="caution">
    <text evidence="5">The sequence shown here is derived from an EMBL/GenBank/DDBJ whole genome shotgun (WGS) entry which is preliminary data.</text>
</comment>
<comment type="similarity">
    <text evidence="1">Belongs to the bacterial sugar transferase family.</text>
</comment>
<evidence type="ECO:0000313" key="5">
    <source>
        <dbReference type="EMBL" id="NNF06678.1"/>
    </source>
</evidence>
<keyword evidence="3" id="KW-0812">Transmembrane</keyword>
<dbReference type="Proteomes" id="UP000547674">
    <property type="component" value="Unassembled WGS sequence"/>
</dbReference>
<evidence type="ECO:0000256" key="3">
    <source>
        <dbReference type="SAM" id="Phobius"/>
    </source>
</evidence>